<proteinExistence type="predicted"/>
<dbReference type="PANTHER" id="PTHR15549">
    <property type="entry name" value="PAIRED IMMUNOGLOBULIN-LIKE TYPE 2 RECEPTOR"/>
    <property type="match status" value="1"/>
</dbReference>
<protein>
    <recommendedName>
        <fullName evidence="9">Transmembrane protein</fullName>
    </recommendedName>
</protein>
<feature type="region of interest" description="Disordered" evidence="5">
    <location>
        <begin position="458"/>
        <end position="486"/>
    </location>
</feature>
<dbReference type="InterPro" id="IPR051694">
    <property type="entry name" value="Immunoregulatory_rcpt-like"/>
</dbReference>
<evidence type="ECO:0000256" key="6">
    <source>
        <dbReference type="SAM" id="Phobius"/>
    </source>
</evidence>
<feature type="compositionally biased region" description="Polar residues" evidence="5">
    <location>
        <begin position="560"/>
        <end position="572"/>
    </location>
</feature>
<evidence type="ECO:0000256" key="2">
    <source>
        <dbReference type="ARBA" id="ARBA00022692"/>
    </source>
</evidence>
<evidence type="ECO:0000256" key="1">
    <source>
        <dbReference type="ARBA" id="ARBA00004167"/>
    </source>
</evidence>
<organism evidence="7 8">
    <name type="scientific">Rhizoctonia solani</name>
    <dbReference type="NCBI Taxonomy" id="456999"/>
    <lineage>
        <taxon>Eukaryota</taxon>
        <taxon>Fungi</taxon>
        <taxon>Dikarya</taxon>
        <taxon>Basidiomycota</taxon>
        <taxon>Agaricomycotina</taxon>
        <taxon>Agaricomycetes</taxon>
        <taxon>Cantharellales</taxon>
        <taxon>Ceratobasidiaceae</taxon>
        <taxon>Rhizoctonia</taxon>
    </lineage>
</organism>
<feature type="region of interest" description="Disordered" evidence="5">
    <location>
        <begin position="549"/>
        <end position="632"/>
    </location>
</feature>
<feature type="region of interest" description="Disordered" evidence="5">
    <location>
        <begin position="83"/>
        <end position="182"/>
    </location>
</feature>
<evidence type="ECO:0008006" key="9">
    <source>
        <dbReference type="Google" id="ProtNLM"/>
    </source>
</evidence>
<feature type="transmembrane region" description="Helical" evidence="6">
    <location>
        <begin position="283"/>
        <end position="307"/>
    </location>
</feature>
<keyword evidence="3 6" id="KW-1133">Transmembrane helix</keyword>
<name>A0A8H7M6B0_9AGAM</name>
<dbReference type="PRINTS" id="PR01217">
    <property type="entry name" value="PRICHEXTENSN"/>
</dbReference>
<dbReference type="EMBL" id="JACYCF010000005">
    <property type="protein sequence ID" value="KAF8757248.1"/>
    <property type="molecule type" value="Genomic_DNA"/>
</dbReference>
<evidence type="ECO:0000256" key="5">
    <source>
        <dbReference type="SAM" id="MobiDB-lite"/>
    </source>
</evidence>
<comment type="subcellular location">
    <subcellularLocation>
        <location evidence="1">Membrane</location>
        <topology evidence="1">Single-pass membrane protein</topology>
    </subcellularLocation>
</comment>
<reference evidence="7" key="1">
    <citation type="submission" date="2020-09" db="EMBL/GenBank/DDBJ databases">
        <title>Comparative genome analyses of four rice-infecting Rhizoctonia solani isolates reveal extensive enrichment of homogalacturonan modification genes.</title>
        <authorList>
            <person name="Lee D.-Y."/>
            <person name="Jeon J."/>
            <person name="Kim K.-T."/>
            <person name="Cheong K."/>
            <person name="Song H."/>
            <person name="Choi G."/>
            <person name="Ko J."/>
            <person name="Opiyo S.O."/>
            <person name="Zuo S."/>
            <person name="Madhav S."/>
            <person name="Lee Y.-H."/>
            <person name="Wang G.-L."/>
        </authorList>
    </citation>
    <scope>NUCLEOTIDE SEQUENCE</scope>
    <source>
        <strain evidence="7">AG1-IA B2</strain>
    </source>
</reference>
<comment type="caution">
    <text evidence="7">The sequence shown here is derived from an EMBL/GenBank/DDBJ whole genome shotgun (WGS) entry which is preliminary data.</text>
</comment>
<feature type="compositionally biased region" description="Low complexity" evidence="5">
    <location>
        <begin position="84"/>
        <end position="153"/>
    </location>
</feature>
<feature type="compositionally biased region" description="Pro residues" evidence="5">
    <location>
        <begin position="154"/>
        <end position="177"/>
    </location>
</feature>
<keyword evidence="2 6" id="KW-0812">Transmembrane</keyword>
<accession>A0A8H7M6B0</accession>
<evidence type="ECO:0000313" key="8">
    <source>
        <dbReference type="Proteomes" id="UP000614334"/>
    </source>
</evidence>
<keyword evidence="4 6" id="KW-0472">Membrane</keyword>
<sequence>MHVLTWEPEKLWGENRTWPVNDGDELSYSVSCALTVLFSAVLIALLATDPLFSQTSNGSILPATMSPVFNDKFDMLMNIKRQETTATVSTDSSTTLTISTPTSATISTPTTTSTPSSTPTTSVLTPSGPNSNTSTALPTSTAVPTLTPTVTPTLPTPTPTPNPTPTPTPTPTPPTPTPHLHLPLHRHRRQLRSSAIPVSTTTVLAPTTAPSTSAAPVPTTNVTPTTTTRPTTTSAPPSSVSSRTTVFVSTSGDQLVTVTAVVGPSGTVAAAAPKKGFFDNTGAVVGVFVVVGVVAMILLVLIATVFIRRRKAKQFDLDVQEAAREAARVQAPIDDDDDYNTSYNTHTSKPLSAERGYGYGSTAPTSWDQYPRGTAAGGYEMQHRRTSTGTAPGVAGFGAGEGFARSVGVDQQQGYGQQQGYNQGYNQSYGQAYSQQGYPQDSYNTGYGQGYGANQQGYNNASYNNTSPPRSYALAQEQPAQGGRAPVHAQMMMPEATRHSYNSVGAFRQSPSYGEAHPGEQVQYAHAELESSGQDGRYPVAPRISEDAYGGYLPYDEPGPSTSQAQSHSTNPPAYVAGPSNAGATGDQKVGRAPSGRSHETRYSQEDDESDDEPTRRVLKVSFKFTPDLNQH</sequence>
<dbReference type="GO" id="GO:0016020">
    <property type="term" value="C:membrane"/>
    <property type="evidence" value="ECO:0007669"/>
    <property type="project" value="UniProtKB-SubCell"/>
</dbReference>
<feature type="transmembrane region" description="Helical" evidence="6">
    <location>
        <begin position="26"/>
        <end position="47"/>
    </location>
</feature>
<dbReference type="AlphaFoldDB" id="A0A8H7M6B0"/>
<gene>
    <name evidence="7" type="ORF">RHS01_04110</name>
</gene>
<evidence type="ECO:0000256" key="4">
    <source>
        <dbReference type="ARBA" id="ARBA00023136"/>
    </source>
</evidence>
<dbReference type="GO" id="GO:0071944">
    <property type="term" value="C:cell periphery"/>
    <property type="evidence" value="ECO:0007669"/>
    <property type="project" value="UniProtKB-ARBA"/>
</dbReference>
<evidence type="ECO:0000313" key="7">
    <source>
        <dbReference type="EMBL" id="KAF8757248.1"/>
    </source>
</evidence>
<dbReference type="Proteomes" id="UP000614334">
    <property type="component" value="Unassembled WGS sequence"/>
</dbReference>
<feature type="region of interest" description="Disordered" evidence="5">
    <location>
        <begin position="206"/>
        <end position="242"/>
    </location>
</feature>
<dbReference type="PANTHER" id="PTHR15549:SF30">
    <property type="entry name" value="MID2 DOMAIN-CONTAINING PROTEIN"/>
    <property type="match status" value="1"/>
</dbReference>
<evidence type="ECO:0000256" key="3">
    <source>
        <dbReference type="ARBA" id="ARBA00022989"/>
    </source>
</evidence>